<name>A0A2H3IYG3_WOLCO</name>
<gene>
    <name evidence="1" type="ORF">WOLCODRAFT_19576</name>
</gene>
<organism evidence="1 2">
    <name type="scientific">Wolfiporia cocos (strain MD-104)</name>
    <name type="common">Brown rot fungus</name>
    <dbReference type="NCBI Taxonomy" id="742152"/>
    <lineage>
        <taxon>Eukaryota</taxon>
        <taxon>Fungi</taxon>
        <taxon>Dikarya</taxon>
        <taxon>Basidiomycota</taxon>
        <taxon>Agaricomycotina</taxon>
        <taxon>Agaricomycetes</taxon>
        <taxon>Polyporales</taxon>
        <taxon>Phaeolaceae</taxon>
        <taxon>Wolfiporia</taxon>
    </lineage>
</organism>
<dbReference type="Gene3D" id="3.30.559.10">
    <property type="entry name" value="Chloramphenicol acetyltransferase-like domain"/>
    <property type="match status" value="1"/>
</dbReference>
<dbReference type="EMBL" id="KB467832">
    <property type="protein sequence ID" value="PCH34781.1"/>
    <property type="molecule type" value="Genomic_DNA"/>
</dbReference>
<dbReference type="OrthoDB" id="3252971at2759"/>
<evidence type="ECO:0000313" key="1">
    <source>
        <dbReference type="EMBL" id="PCH34781.1"/>
    </source>
</evidence>
<evidence type="ECO:0008006" key="3">
    <source>
        <dbReference type="Google" id="ProtNLM"/>
    </source>
</evidence>
<reference evidence="1 2" key="1">
    <citation type="journal article" date="2012" name="Science">
        <title>The Paleozoic origin of enzymatic lignin decomposition reconstructed from 31 fungal genomes.</title>
        <authorList>
            <person name="Floudas D."/>
            <person name="Binder M."/>
            <person name="Riley R."/>
            <person name="Barry K."/>
            <person name="Blanchette R.A."/>
            <person name="Henrissat B."/>
            <person name="Martinez A.T."/>
            <person name="Otillar R."/>
            <person name="Spatafora J.W."/>
            <person name="Yadav J.S."/>
            <person name="Aerts A."/>
            <person name="Benoit I."/>
            <person name="Boyd A."/>
            <person name="Carlson A."/>
            <person name="Copeland A."/>
            <person name="Coutinho P.M."/>
            <person name="de Vries R.P."/>
            <person name="Ferreira P."/>
            <person name="Findley K."/>
            <person name="Foster B."/>
            <person name="Gaskell J."/>
            <person name="Glotzer D."/>
            <person name="Gorecki P."/>
            <person name="Heitman J."/>
            <person name="Hesse C."/>
            <person name="Hori C."/>
            <person name="Igarashi K."/>
            <person name="Jurgens J.A."/>
            <person name="Kallen N."/>
            <person name="Kersten P."/>
            <person name="Kohler A."/>
            <person name="Kuees U."/>
            <person name="Kumar T.K.A."/>
            <person name="Kuo A."/>
            <person name="LaButti K."/>
            <person name="Larrondo L.F."/>
            <person name="Lindquist E."/>
            <person name="Ling A."/>
            <person name="Lombard V."/>
            <person name="Lucas S."/>
            <person name="Lundell T."/>
            <person name="Martin R."/>
            <person name="McLaughlin D.J."/>
            <person name="Morgenstern I."/>
            <person name="Morin E."/>
            <person name="Murat C."/>
            <person name="Nagy L.G."/>
            <person name="Nolan M."/>
            <person name="Ohm R.A."/>
            <person name="Patyshakuliyeva A."/>
            <person name="Rokas A."/>
            <person name="Ruiz-Duenas F.J."/>
            <person name="Sabat G."/>
            <person name="Salamov A."/>
            <person name="Samejima M."/>
            <person name="Schmutz J."/>
            <person name="Slot J.C."/>
            <person name="St John F."/>
            <person name="Stenlid J."/>
            <person name="Sun H."/>
            <person name="Sun S."/>
            <person name="Syed K."/>
            <person name="Tsang A."/>
            <person name="Wiebenga A."/>
            <person name="Young D."/>
            <person name="Pisabarro A."/>
            <person name="Eastwood D.C."/>
            <person name="Martin F."/>
            <person name="Cullen D."/>
            <person name="Grigoriev I.V."/>
            <person name="Hibbett D.S."/>
        </authorList>
    </citation>
    <scope>NUCLEOTIDE SEQUENCE [LARGE SCALE GENOMIC DNA]</scope>
    <source>
        <strain evidence="1 2">MD-104</strain>
    </source>
</reference>
<protein>
    <recommendedName>
        <fullName evidence="3">CoA-dependent acyltransferase</fullName>
    </recommendedName>
</protein>
<accession>A0A2H3IYG3</accession>
<dbReference type="InterPro" id="IPR023213">
    <property type="entry name" value="CAT-like_dom_sf"/>
</dbReference>
<evidence type="ECO:0000313" key="2">
    <source>
        <dbReference type="Proteomes" id="UP000218811"/>
    </source>
</evidence>
<proteinExistence type="predicted"/>
<sequence length="454" mass="51212">MATKVSNPYVFSTSDRGKTYTRNMHGLESLCACFAICSEADIFFYQGLCSVQFPSCLTSEELRPAVRTAWIQLRHLAPHIALRTSRLPDKTWQFHYDVPVGLTPVEAWAESTIVEHFNEKSLIDRHTELTTRIWPASSGKHVLELHFGPQKIREGVWVFGVRGPHCGCDFRIAMALLNQFLLYLWVALENSHSQRSSIFLGEEISRLSPAPIIINGELDSADASQSAFGEAVETSNVIPFLPPVIKFSSVDGITIPRKVTLDEAKSRAFRELCSNHSRAVTQAVDSLYALSHVETMLRNAQKRGEETFRTVINLYETSDVWLIPLTFKDQVRLDAIIITIRVLTAKRDQRSDLRDHTSLLSDNSTPLLAIDGYSLALDMSFIRGALNFDAKKSACARKCSNEAFWDGVVADYIRARERIDVSPADRTTATSHNFVSQLVRRKCKKLYRPSIRML</sequence>
<dbReference type="AlphaFoldDB" id="A0A2H3IYG3"/>
<dbReference type="Proteomes" id="UP000218811">
    <property type="component" value="Unassembled WGS sequence"/>
</dbReference>
<keyword evidence="2" id="KW-1185">Reference proteome</keyword>